<reference evidence="1" key="4">
    <citation type="submission" date="2023-08" db="EMBL/GenBank/DDBJ databases">
        <authorList>
            <person name="Sun Q."/>
            <person name="Zhou Y."/>
        </authorList>
    </citation>
    <scope>NUCLEOTIDE SEQUENCE</scope>
    <source>
        <strain evidence="2">CGMCC 1.8884</strain>
        <strain evidence="1">CGMCC 1.8885</strain>
    </source>
</reference>
<proteinExistence type="predicted"/>
<dbReference type="Proteomes" id="UP000652720">
    <property type="component" value="Unassembled WGS sequence"/>
</dbReference>
<keyword evidence="3" id="KW-1185">Reference proteome</keyword>
<accession>A0AAV4K748</accession>
<reference evidence="1" key="2">
    <citation type="journal article" date="2014" name="Int. J. Syst. Evol. Microbiol.">
        <title>Complete genome sequence of Corynebacterium casei LMG S-19264T (=DSM 44701T), isolated from a smear-ripened cheese.</title>
        <authorList>
            <consortium name="US DOE Joint Genome Institute (JGI-PGF)"/>
            <person name="Walter F."/>
            <person name="Albersmeier A."/>
            <person name="Kalinowski J."/>
            <person name="Ruckert C."/>
        </authorList>
    </citation>
    <scope>NUCLEOTIDE SEQUENCE</scope>
    <source>
        <strain evidence="1">CGMCC 1.8885</strain>
    </source>
</reference>
<protein>
    <recommendedName>
        <fullName evidence="5">Phage tail protein</fullName>
    </recommendedName>
</protein>
<comment type="caution">
    <text evidence="1">The sequence shown here is derived from an EMBL/GenBank/DDBJ whole genome shotgun (WGS) entry which is preliminary data.</text>
</comment>
<organism evidence="1 4">
    <name type="scientific">Deinococcus wulumuqiensis</name>
    <dbReference type="NCBI Taxonomy" id="980427"/>
    <lineage>
        <taxon>Bacteria</taxon>
        <taxon>Thermotogati</taxon>
        <taxon>Deinococcota</taxon>
        <taxon>Deinococci</taxon>
        <taxon>Deinococcales</taxon>
        <taxon>Deinococcaceae</taxon>
        <taxon>Deinococcus</taxon>
    </lineage>
</organism>
<dbReference type="EMBL" id="BMMA01000022">
    <property type="protein sequence ID" value="GGI87247.1"/>
    <property type="molecule type" value="Genomic_DNA"/>
</dbReference>
<sequence length="151" mass="16799">MPKIDTKNPRLTFARIKIEVDGKEILARSISYGDSIERSDIEGNARMALGVSDGMYKTDEGELTVYADEYAEIVDAFGDKFFEKDFDVSVAYEKLGSSKLTKDELIGCRWTKRGVSDETGGDALTRTLGFKPHYIKMNGKNPLSKMPEGAK</sequence>
<dbReference type="Proteomes" id="UP000630135">
    <property type="component" value="Unassembled WGS sequence"/>
</dbReference>
<dbReference type="AlphaFoldDB" id="A0AAV4K748"/>
<name>A0AAV4K748_9DEIO</name>
<reference evidence="3" key="3">
    <citation type="journal article" date="2019" name="Int. J. Syst. Evol. Microbiol.">
        <title>The Global Catalogue of Microorganisms (GCM) 10K type strain sequencing project: providing services to taxonomists for standard genome sequencing and annotation.</title>
        <authorList>
            <consortium name="The Broad Institute Genomics Platform"/>
            <consortium name="The Broad Institute Genome Sequencing Center for Infectious Disease"/>
            <person name="Wu L."/>
            <person name="Ma J."/>
        </authorList>
    </citation>
    <scope>NUCLEOTIDE SEQUENCE [LARGE SCALE GENOMIC DNA]</scope>
    <source>
        <strain evidence="3">CGMCC 1.8884</strain>
    </source>
</reference>
<dbReference type="RefSeq" id="WP_017869990.1">
    <property type="nucleotide sequence ID" value="NZ_BMLZ01000018.1"/>
</dbReference>
<gene>
    <name evidence="2" type="ORF">GCM10008021_16380</name>
    <name evidence="1" type="ORF">GCM10010914_22140</name>
</gene>
<reference evidence="2" key="1">
    <citation type="journal article" date="2014" name="Int. J. Syst. Evol. Microbiol.">
        <title>Complete genome of a new Firmicutes species belonging to the dominant human colonic microbiota ('Ruminococcus bicirculans') reveals two chromosomes and a selective capacity to utilize plant glucans.</title>
        <authorList>
            <consortium name="NISC Comparative Sequencing Program"/>
            <person name="Wegmann U."/>
            <person name="Louis P."/>
            <person name="Goesmann A."/>
            <person name="Henrissat B."/>
            <person name="Duncan S.H."/>
            <person name="Flint H.J."/>
        </authorList>
    </citation>
    <scope>NUCLEOTIDE SEQUENCE</scope>
    <source>
        <strain evidence="2">CGMCC 1.8884</strain>
    </source>
</reference>
<dbReference type="EMBL" id="BMLZ01000018">
    <property type="protein sequence ID" value="GGP29987.1"/>
    <property type="molecule type" value="Genomic_DNA"/>
</dbReference>
<evidence type="ECO:0008006" key="5">
    <source>
        <dbReference type="Google" id="ProtNLM"/>
    </source>
</evidence>
<evidence type="ECO:0000313" key="2">
    <source>
        <dbReference type="EMBL" id="GGP29987.1"/>
    </source>
</evidence>
<evidence type="ECO:0000313" key="4">
    <source>
        <dbReference type="Proteomes" id="UP000652720"/>
    </source>
</evidence>
<evidence type="ECO:0000313" key="3">
    <source>
        <dbReference type="Proteomes" id="UP000630135"/>
    </source>
</evidence>
<evidence type="ECO:0000313" key="1">
    <source>
        <dbReference type="EMBL" id="GGI87247.1"/>
    </source>
</evidence>
<dbReference type="GeneID" id="59164412"/>